<dbReference type="InterPro" id="IPR001948">
    <property type="entry name" value="Peptidase_M18"/>
</dbReference>
<evidence type="ECO:0000256" key="5">
    <source>
        <dbReference type="ARBA" id="ARBA00022723"/>
    </source>
</evidence>
<evidence type="ECO:0000313" key="12">
    <source>
        <dbReference type="Proteomes" id="UP000095009"/>
    </source>
</evidence>
<keyword evidence="6 9" id="KW-0378">Hydrolase</keyword>
<evidence type="ECO:0000256" key="9">
    <source>
        <dbReference type="RuleBase" id="RU004386"/>
    </source>
</evidence>
<dbReference type="Gene3D" id="2.30.250.10">
    <property type="entry name" value="Aminopeptidase i, Domain 2"/>
    <property type="match status" value="1"/>
</dbReference>
<evidence type="ECO:0000256" key="1">
    <source>
        <dbReference type="ARBA" id="ARBA00001947"/>
    </source>
</evidence>
<dbReference type="Proteomes" id="UP000095009">
    <property type="component" value="Unassembled WGS sequence"/>
</dbReference>
<evidence type="ECO:0000313" key="11">
    <source>
        <dbReference type="EMBL" id="ODQ68322.1"/>
    </source>
</evidence>
<dbReference type="CDD" id="cd05658">
    <property type="entry name" value="M18_DAP"/>
    <property type="match status" value="1"/>
</dbReference>
<keyword evidence="12" id="KW-1185">Reference proteome</keyword>
<evidence type="ECO:0000256" key="7">
    <source>
        <dbReference type="ARBA" id="ARBA00022833"/>
    </source>
</evidence>
<dbReference type="AlphaFoldDB" id="A0A1E3PTR3"/>
<dbReference type="Gene3D" id="3.40.630.10">
    <property type="entry name" value="Zn peptidases"/>
    <property type="match status" value="1"/>
</dbReference>
<proteinExistence type="inferred from homology"/>
<dbReference type="GO" id="GO:0006508">
    <property type="term" value="P:proteolysis"/>
    <property type="evidence" value="ECO:0007669"/>
    <property type="project" value="UniProtKB-KW"/>
</dbReference>
<dbReference type="NCBIfam" id="NF002759">
    <property type="entry name" value="PRK02813.1"/>
    <property type="match status" value="1"/>
</dbReference>
<keyword evidence="8 9" id="KW-0482">Metalloprotease</keyword>
<dbReference type="InterPro" id="IPR023358">
    <property type="entry name" value="Peptidase_M18_dom2"/>
</dbReference>
<comment type="cofactor">
    <cofactor evidence="1">
        <name>Zn(2+)</name>
        <dbReference type="ChEBI" id="CHEBI:29105"/>
    </cofactor>
</comment>
<dbReference type="SUPFAM" id="SSF101821">
    <property type="entry name" value="Aminopeptidase/glucanase lid domain"/>
    <property type="match status" value="1"/>
</dbReference>
<evidence type="ECO:0000256" key="4">
    <source>
        <dbReference type="ARBA" id="ARBA00022670"/>
    </source>
</evidence>
<keyword evidence="4 9" id="KW-0645">Protease</keyword>
<dbReference type="PANTHER" id="PTHR28570:SF4">
    <property type="entry name" value="VACUOLAR AMINOPEPTIDASE 1"/>
    <property type="match status" value="1"/>
</dbReference>
<dbReference type="GO" id="GO:0008270">
    <property type="term" value="F:zinc ion binding"/>
    <property type="evidence" value="ECO:0007669"/>
    <property type="project" value="InterPro"/>
</dbReference>
<dbReference type="PRINTS" id="PR00932">
    <property type="entry name" value="AMINO1PTASE"/>
</dbReference>
<accession>A0A1E3PTR3</accession>
<name>A0A1E3PTR3_9ASCO</name>
<feature type="region of interest" description="Disordered" evidence="10">
    <location>
        <begin position="1"/>
        <end position="32"/>
    </location>
</feature>
<feature type="compositionally biased region" description="Polar residues" evidence="10">
    <location>
        <begin position="1"/>
        <end position="11"/>
    </location>
</feature>
<keyword evidence="5 9" id="KW-0479">Metal-binding</keyword>
<reference evidence="11 12" key="1">
    <citation type="journal article" date="2016" name="Proc. Natl. Acad. Sci. U.S.A.">
        <title>Comparative genomics of biotechnologically important yeasts.</title>
        <authorList>
            <person name="Riley R."/>
            <person name="Haridas S."/>
            <person name="Wolfe K.H."/>
            <person name="Lopes M.R."/>
            <person name="Hittinger C.T."/>
            <person name="Goeker M."/>
            <person name="Salamov A.A."/>
            <person name="Wisecaver J.H."/>
            <person name="Long T.M."/>
            <person name="Calvey C.H."/>
            <person name="Aerts A.L."/>
            <person name="Barry K.W."/>
            <person name="Choi C."/>
            <person name="Clum A."/>
            <person name="Coughlan A.Y."/>
            <person name="Deshpande S."/>
            <person name="Douglass A.P."/>
            <person name="Hanson S.J."/>
            <person name="Klenk H.-P."/>
            <person name="LaButti K.M."/>
            <person name="Lapidus A."/>
            <person name="Lindquist E.A."/>
            <person name="Lipzen A.M."/>
            <person name="Meier-Kolthoff J.P."/>
            <person name="Ohm R.A."/>
            <person name="Otillar R.P."/>
            <person name="Pangilinan J.L."/>
            <person name="Peng Y."/>
            <person name="Rokas A."/>
            <person name="Rosa C.A."/>
            <person name="Scheuner C."/>
            <person name="Sibirny A.A."/>
            <person name="Slot J.C."/>
            <person name="Stielow J.B."/>
            <person name="Sun H."/>
            <person name="Kurtzman C.P."/>
            <person name="Blackwell M."/>
            <person name="Grigoriev I.V."/>
            <person name="Jeffries T.W."/>
        </authorList>
    </citation>
    <scope>NUCLEOTIDE SEQUENCE [LARGE SCALE GENOMIC DNA]</scope>
    <source>
        <strain evidence="11 12">DSM 6958</strain>
    </source>
</reference>
<comment type="similarity">
    <text evidence="2 9">Belongs to the peptidase M18 family.</text>
</comment>
<dbReference type="STRING" id="857566.A0A1E3PTR3"/>
<gene>
    <name evidence="11" type="ORF">NADFUDRAFT_81319</name>
</gene>
<dbReference type="SUPFAM" id="SSF53187">
    <property type="entry name" value="Zn-dependent exopeptidases"/>
    <property type="match status" value="1"/>
</dbReference>
<dbReference type="OrthoDB" id="9880441at2759"/>
<dbReference type="PANTHER" id="PTHR28570">
    <property type="entry name" value="ASPARTYL AMINOPEPTIDASE"/>
    <property type="match status" value="1"/>
</dbReference>
<feature type="compositionally biased region" description="Low complexity" evidence="10">
    <location>
        <begin position="17"/>
        <end position="32"/>
    </location>
</feature>
<evidence type="ECO:0000256" key="8">
    <source>
        <dbReference type="ARBA" id="ARBA00023049"/>
    </source>
</evidence>
<protein>
    <submittedName>
        <fullName evidence="11">Peptidase M18, aminopeptidase I</fullName>
    </submittedName>
</protein>
<keyword evidence="3 9" id="KW-0031">Aminopeptidase</keyword>
<dbReference type="GO" id="GO:0000324">
    <property type="term" value="C:fungal-type vacuole"/>
    <property type="evidence" value="ECO:0007669"/>
    <property type="project" value="TreeGrafter"/>
</dbReference>
<dbReference type="EMBL" id="KV454406">
    <property type="protein sequence ID" value="ODQ68322.1"/>
    <property type="molecule type" value="Genomic_DNA"/>
</dbReference>
<sequence>MHNSVLFSQAKAQRKTPSSASSSSPVIPSKIPYEPSKSQKEFAESFLKFMNTCPTVFHTIEFFAAQLESAGFVYLSERESWDHKLNSSNNKYYTTRNGSSLAAFICGEEWSPGKGIGLVGTHGDAITQRLKPTSKKDDKDGFKLLGVSPYSSATKNTWWDRDLSIAGRVIVQDGNRKISRLVDFKDPIGHIPTLAPHFGTPAQGPFNPETQMTPIIGLSNGSKTPEPTLSEMKSPLIDKHDIKILRRIADELNIEVKDIMQVELELYDCQGGNLGGLDQEFVFCPRLDDKLCSFAALYGLIEHSNEKKGHGSGVINMHVVFDNEEIGSLTRQGARGGLFQSTVDRILESYHTGIESSDELKRQTLANSFFVSSDVTHAVNPNFSSVYLEGHKPKLNTGLTVKLDPNGHTTSDAVSTCLVEEIARRTQNTLQYFHIRNDSRSGSTIGPALSSATGMRAVDAGIPQLSMHSIRATTGSSDVWLGVKFYKAFWGEWEAVDQEFKEGDL</sequence>
<evidence type="ECO:0000256" key="3">
    <source>
        <dbReference type="ARBA" id="ARBA00022438"/>
    </source>
</evidence>
<organism evidence="11 12">
    <name type="scientific">Nadsonia fulvescens var. elongata DSM 6958</name>
    <dbReference type="NCBI Taxonomy" id="857566"/>
    <lineage>
        <taxon>Eukaryota</taxon>
        <taxon>Fungi</taxon>
        <taxon>Dikarya</taxon>
        <taxon>Ascomycota</taxon>
        <taxon>Saccharomycotina</taxon>
        <taxon>Dipodascomycetes</taxon>
        <taxon>Dipodascales</taxon>
        <taxon>Dipodascales incertae sedis</taxon>
        <taxon>Nadsonia</taxon>
    </lineage>
</organism>
<evidence type="ECO:0000256" key="10">
    <source>
        <dbReference type="SAM" id="MobiDB-lite"/>
    </source>
</evidence>
<dbReference type="FunFam" id="2.30.250.10:FF:000001">
    <property type="entry name" value="Aspartyl aminopeptidase 1"/>
    <property type="match status" value="1"/>
</dbReference>
<keyword evidence="7 9" id="KW-0862">Zinc</keyword>
<dbReference type="Pfam" id="PF02127">
    <property type="entry name" value="Peptidase_M18"/>
    <property type="match status" value="1"/>
</dbReference>
<evidence type="ECO:0000256" key="2">
    <source>
        <dbReference type="ARBA" id="ARBA00008290"/>
    </source>
</evidence>
<evidence type="ECO:0000256" key="6">
    <source>
        <dbReference type="ARBA" id="ARBA00022801"/>
    </source>
</evidence>
<dbReference type="GO" id="GO:0070006">
    <property type="term" value="F:metalloaminopeptidase activity"/>
    <property type="evidence" value="ECO:0007669"/>
    <property type="project" value="TreeGrafter"/>
</dbReference>